<dbReference type="PANTHER" id="PTHR46211:SF14">
    <property type="entry name" value="GLYCEROPHOSPHODIESTER PHOSPHODIESTERASE"/>
    <property type="match status" value="1"/>
</dbReference>
<dbReference type="Proteomes" id="UP000595847">
    <property type="component" value="Chromosome"/>
</dbReference>
<proteinExistence type="predicted"/>
<dbReference type="Gene3D" id="3.20.20.190">
    <property type="entry name" value="Phosphatidylinositol (PI) phosphodiesterase"/>
    <property type="match status" value="1"/>
</dbReference>
<name>A0A7T5EKH6_9BACL</name>
<dbReference type="GO" id="GO:0008081">
    <property type="term" value="F:phosphoric diester hydrolase activity"/>
    <property type="evidence" value="ECO:0007669"/>
    <property type="project" value="InterPro"/>
</dbReference>
<accession>A0A7T5EKH6</accession>
<dbReference type="RefSeq" id="WP_198827886.1">
    <property type="nucleotide sequence ID" value="NZ_CP066308.1"/>
</dbReference>
<keyword evidence="5" id="KW-1185">Reference proteome</keyword>
<dbReference type="InterPro" id="IPR017946">
    <property type="entry name" value="PLC-like_Pdiesterase_TIM-brl"/>
</dbReference>
<feature type="domain" description="GP-PDE" evidence="1">
    <location>
        <begin position="2"/>
        <end position="239"/>
    </location>
</feature>
<evidence type="ECO:0000313" key="5">
    <source>
        <dbReference type="Proteomes" id="UP000677234"/>
    </source>
</evidence>
<gene>
    <name evidence="2" type="ORF">JD108_21180</name>
    <name evidence="3" type="ORF">KDJ56_21115</name>
</gene>
<dbReference type="AlphaFoldDB" id="A0A7T5EKH6"/>
<dbReference type="SUPFAM" id="SSF51695">
    <property type="entry name" value="PLC-like phosphodiesterases"/>
    <property type="match status" value="1"/>
</dbReference>
<dbReference type="KEGG" id="bcop:JD108_21180"/>
<dbReference type="EMBL" id="CP073708">
    <property type="protein sequence ID" value="QUO41387.1"/>
    <property type="molecule type" value="Genomic_DNA"/>
</dbReference>
<dbReference type="EMBL" id="CP066308">
    <property type="protein sequence ID" value="QQE74305.1"/>
    <property type="molecule type" value="Genomic_DNA"/>
</dbReference>
<evidence type="ECO:0000313" key="3">
    <source>
        <dbReference type="EMBL" id="QUO41387.1"/>
    </source>
</evidence>
<dbReference type="InterPro" id="IPR030395">
    <property type="entry name" value="GP_PDE_dom"/>
</dbReference>
<sequence>MNICMAHRGWSGKAPENTMTAIRLALAEPAIGAIEIDVQLSKDGVPVLLHDFTLERTTNGNGLVSAFTYEELRTLDAGRWFGERYAGERIPSLEEVLQAVKGRCLLNIELKTAPGMHPGLSETVLALLERHDMKRDVYVTSFDHEEIRRFRSLDAEVRCGLIVCANPVMMLEQLREAGATVLSIAYPYLTEELVNAAFEQGIEVIAWTVDDPQAIQQIVKTYPHVQICTNHPDRMLAIC</sequence>
<evidence type="ECO:0000313" key="2">
    <source>
        <dbReference type="EMBL" id="QQE74305.1"/>
    </source>
</evidence>
<dbReference type="PROSITE" id="PS51704">
    <property type="entry name" value="GP_PDE"/>
    <property type="match status" value="1"/>
</dbReference>
<evidence type="ECO:0000313" key="4">
    <source>
        <dbReference type="Proteomes" id="UP000595847"/>
    </source>
</evidence>
<evidence type="ECO:0000259" key="1">
    <source>
        <dbReference type="PROSITE" id="PS51704"/>
    </source>
</evidence>
<dbReference type="GO" id="GO:0006629">
    <property type="term" value="P:lipid metabolic process"/>
    <property type="evidence" value="ECO:0007669"/>
    <property type="project" value="InterPro"/>
</dbReference>
<protein>
    <submittedName>
        <fullName evidence="2">Glycerophosphodiester phosphodiesterase</fullName>
    </submittedName>
</protein>
<dbReference type="Pfam" id="PF03009">
    <property type="entry name" value="GDPD"/>
    <property type="match status" value="1"/>
</dbReference>
<reference evidence="3" key="2">
    <citation type="submission" date="2021-04" db="EMBL/GenBank/DDBJ databases">
        <title>Brevibacillus composti FJAT-54423, complete genome.</title>
        <authorList>
            <person name="Tang R."/>
        </authorList>
    </citation>
    <scope>NUCLEOTIDE SEQUENCE</scope>
    <source>
        <strain evidence="3">FJAT-54424</strain>
    </source>
</reference>
<dbReference type="PANTHER" id="PTHR46211">
    <property type="entry name" value="GLYCEROPHOSPHORYL DIESTER PHOSPHODIESTERASE"/>
    <property type="match status" value="1"/>
</dbReference>
<dbReference type="Proteomes" id="UP000677234">
    <property type="component" value="Chromosome"/>
</dbReference>
<organism evidence="2 4">
    <name type="scientific">Brevibacillus composti</name>
    <dbReference type="NCBI Taxonomy" id="2796470"/>
    <lineage>
        <taxon>Bacteria</taxon>
        <taxon>Bacillati</taxon>
        <taxon>Bacillota</taxon>
        <taxon>Bacilli</taxon>
        <taxon>Bacillales</taxon>
        <taxon>Paenibacillaceae</taxon>
        <taxon>Brevibacillus</taxon>
    </lineage>
</organism>
<reference evidence="2 4" key="1">
    <citation type="submission" date="2020-12" db="EMBL/GenBank/DDBJ databases">
        <title>strain FJAT-54423T represents a novel species of the genus Brevibacillus.</title>
        <authorList>
            <person name="Tang R."/>
        </authorList>
    </citation>
    <scope>NUCLEOTIDE SEQUENCE [LARGE SCALE GENOMIC DNA]</scope>
    <source>
        <strain evidence="2 4">FJAT-54423</strain>
    </source>
</reference>